<dbReference type="Pfam" id="PF14608">
    <property type="entry name" value="zf-CCCH_2"/>
    <property type="match status" value="1"/>
</dbReference>
<feature type="zinc finger region" description="C3H1-type" evidence="5">
    <location>
        <begin position="23"/>
        <end position="50"/>
    </location>
</feature>
<protein>
    <recommendedName>
        <fullName evidence="7">C3H1-type domain-containing protein</fullName>
    </recommendedName>
</protein>
<feature type="compositionally biased region" description="Low complexity" evidence="6">
    <location>
        <begin position="150"/>
        <end position="162"/>
    </location>
</feature>
<dbReference type="Gene3D" id="4.10.1000.10">
    <property type="entry name" value="Zinc finger, CCCH-type"/>
    <property type="match status" value="1"/>
</dbReference>
<dbReference type="GO" id="GO:0003729">
    <property type="term" value="F:mRNA binding"/>
    <property type="evidence" value="ECO:0007669"/>
    <property type="project" value="InterPro"/>
</dbReference>
<feature type="region of interest" description="Disordered" evidence="6">
    <location>
        <begin position="1"/>
        <end position="22"/>
    </location>
</feature>
<feature type="region of interest" description="Disordered" evidence="6">
    <location>
        <begin position="96"/>
        <end position="197"/>
    </location>
</feature>
<dbReference type="OrthoDB" id="411372at2759"/>
<feature type="compositionally biased region" description="Basic and acidic residues" evidence="6">
    <location>
        <begin position="96"/>
        <end position="112"/>
    </location>
</feature>
<keyword evidence="9" id="KW-1185">Reference proteome</keyword>
<feature type="region of interest" description="Disordered" evidence="6">
    <location>
        <begin position="1250"/>
        <end position="1297"/>
    </location>
</feature>
<keyword evidence="4 5" id="KW-0862">Zinc</keyword>
<evidence type="ECO:0000259" key="7">
    <source>
        <dbReference type="PROSITE" id="PS50103"/>
    </source>
</evidence>
<feature type="region of interest" description="Disordered" evidence="6">
    <location>
        <begin position="246"/>
        <end position="280"/>
    </location>
</feature>
<evidence type="ECO:0000256" key="3">
    <source>
        <dbReference type="ARBA" id="ARBA00022771"/>
    </source>
</evidence>
<feature type="compositionally biased region" description="Acidic residues" evidence="6">
    <location>
        <begin position="1268"/>
        <end position="1283"/>
    </location>
</feature>
<dbReference type="GO" id="GO:0008270">
    <property type="term" value="F:zinc ion binding"/>
    <property type="evidence" value="ECO:0007669"/>
    <property type="project" value="UniProtKB-KW"/>
</dbReference>
<dbReference type="InterPro" id="IPR046496">
    <property type="entry name" value="DUF6589"/>
</dbReference>
<feature type="zinc finger region" description="C3H1-type" evidence="5">
    <location>
        <begin position="203"/>
        <end position="231"/>
    </location>
</feature>
<dbReference type="InterPro" id="IPR000571">
    <property type="entry name" value="Znf_CCCH"/>
</dbReference>
<feature type="compositionally biased region" description="Basic residues" evidence="6">
    <location>
        <begin position="1015"/>
        <end position="1025"/>
    </location>
</feature>
<evidence type="ECO:0000256" key="4">
    <source>
        <dbReference type="ARBA" id="ARBA00022833"/>
    </source>
</evidence>
<comment type="caution">
    <text evidence="8">The sequence shown here is derived from an EMBL/GenBank/DDBJ whole genome shotgun (WGS) entry which is preliminary data.</text>
</comment>
<evidence type="ECO:0000313" key="9">
    <source>
        <dbReference type="Proteomes" id="UP000184267"/>
    </source>
</evidence>
<feature type="region of interest" description="Disordered" evidence="6">
    <location>
        <begin position="1327"/>
        <end position="1348"/>
    </location>
</feature>
<dbReference type="PANTHER" id="PTHR12547">
    <property type="entry name" value="CCCH ZINC FINGER/TIS11-RELATED"/>
    <property type="match status" value="1"/>
</dbReference>
<feature type="domain" description="C3H1-type" evidence="7">
    <location>
        <begin position="203"/>
        <end position="231"/>
    </location>
</feature>
<feature type="domain" description="C3H1-type" evidence="7">
    <location>
        <begin position="304"/>
        <end position="331"/>
    </location>
</feature>
<keyword evidence="1 5" id="KW-0479">Metal-binding</keyword>
<dbReference type="Pfam" id="PF20231">
    <property type="entry name" value="DUF6589"/>
    <property type="match status" value="1"/>
</dbReference>
<dbReference type="PROSITE" id="PS50103">
    <property type="entry name" value="ZF_C3H1"/>
    <property type="match status" value="3"/>
</dbReference>
<gene>
    <name evidence="8" type="ORF">TRAPUB_14174</name>
</gene>
<feature type="compositionally biased region" description="Polar residues" evidence="6">
    <location>
        <begin position="265"/>
        <end position="280"/>
    </location>
</feature>
<dbReference type="InterPro" id="IPR036855">
    <property type="entry name" value="Znf_CCCH_sf"/>
</dbReference>
<dbReference type="Pfam" id="PF00642">
    <property type="entry name" value="zf-CCCH"/>
    <property type="match status" value="2"/>
</dbReference>
<dbReference type="SUPFAM" id="SSF90229">
    <property type="entry name" value="CCCH zinc finger"/>
    <property type="match status" value="2"/>
</dbReference>
<evidence type="ECO:0000256" key="6">
    <source>
        <dbReference type="SAM" id="MobiDB-lite"/>
    </source>
</evidence>
<dbReference type="OMA" id="MANGERQ"/>
<sequence>MNEERAPFDQMANGERQTQRNPKYRTKLCRNFPLGRCRYGEDCSYLHVSTVPSSTASFSPFSNYAVMAQSLYQSYNPFLLNEPLYVEPAAPAKVLESRSDTRVRGPRGDAPRRSSRTPPAPTSHVEKWRLSIDTAKSIRDTLPPAPPTTPTSASMPDSPTPTGHERRSPVGRRVQDPVYRTETVRPGRGATAAPHRAQKRNQFFRTKPCRFFAEPTGCVKGDRCNFMHEAPANGRLPTGLAVAGEVMSEGEEESAADSSVRGELSPSTVATSEAPTCSSVTAEDQKTNFYPVTWRVVGGGVTLGGKREVCENFLVGRCSEGVDCKYAHPDTNEDESVYGYPETPMFSPISPISPMLVPYPVMYPFVPSIQAFTFPALPTGLPMAPPSAIQPVPTSKAMHRAKKSLTLVTTAAQPVAMRQAYSPHRIVDGSTLLDREPPAGMYRPDGIWAARSVVRPLSTPPTPVHGPDVGVARIITKRLVKETEQAIKPENGLHASCKTKKDEPDSTPTKIVWADIGAATVPRAAGLIKMFQPLLRSLLLAVAERPNRDDVARRNRPAELVVANVISTLNFSRSSHANLLPLARGLLHFALSAPYDIYLHNSRIGFMPAYATVYRTLNQLAQQEAETVRAYGKNPMNVGCIWFDNVQNYHLQRDARIGRVNALRIGTAATYVETPDTPITALDLDDKQQRLACNERASLTVPILIGLVDQRHRETVGILHWLRVLVNHIPELDEYKESVSLWFRTRGAKQRLPAKPAVVHPLATSGKNETITTELKDGLVDFLEQCGQSPGDYHRRLILCGGDGLTFEKMVQLKHYLRFHPDPFERLAIMQPVLAPWHTVWTDTSRVIESHWGSYLSPDPSTLGHNAAKLGRHAPANLRKVDFDSGSELVRICFEARVLDCWRVHFKADDLFAYFTGLAASGSVPPIEDFEVVAKKLYRAYSTQHAAERALEEVSDLESDLDHPKTSAWKSAVPLGSDWTPPMATAANTDPAVPPPSGLADLETTSFPSVGSRVAPKKASRKKAQGHSAKDEPFRGDRSLANTISFMADAVVLEEFNYAMAEGDVGRVYEAMKVLLFTFAGSTHSKYTSYLLEFISSMELESSPELRESILASMLINLSGDPGRFSAADLVQEYFNRLLQTIAERKGAEYHDRFLRSIVSRNLHHLARLCDDLKKGIGLQARSGHHSAPRLLSELRRLLGEYKRAELHSRRPGRTYVSSDNITRVTDYRRGVANLRAGKLARWIRDSTRMRGVPGSNNATAGDSDTEHSEDEPEDTGDAEPEADTAAREATPHGDTTLTSLHIVDGVLVSDRLDIAADAARIVEELKKPNTDGEVPSMDADEEQYWSQ</sequence>
<dbReference type="InterPro" id="IPR045877">
    <property type="entry name" value="ZFP36-like"/>
</dbReference>
<name>A0A1M2VP96_TRAPU</name>
<feature type="region of interest" description="Disordered" evidence="6">
    <location>
        <begin position="984"/>
        <end position="1036"/>
    </location>
</feature>
<evidence type="ECO:0000256" key="5">
    <source>
        <dbReference type="PROSITE-ProRule" id="PRU00723"/>
    </source>
</evidence>
<dbReference type="PANTHER" id="PTHR12547:SF18">
    <property type="entry name" value="PROTEIN TIS11"/>
    <property type="match status" value="1"/>
</dbReference>
<dbReference type="Gene3D" id="3.30.1370.210">
    <property type="match status" value="1"/>
</dbReference>
<feature type="zinc finger region" description="C3H1-type" evidence="5">
    <location>
        <begin position="304"/>
        <end position="331"/>
    </location>
</feature>
<dbReference type="Proteomes" id="UP000184267">
    <property type="component" value="Unassembled WGS sequence"/>
</dbReference>
<keyword evidence="2" id="KW-0677">Repeat</keyword>
<evidence type="ECO:0000256" key="1">
    <source>
        <dbReference type="ARBA" id="ARBA00022723"/>
    </source>
</evidence>
<keyword evidence="3 5" id="KW-0863">Zinc-finger</keyword>
<dbReference type="STRING" id="154538.A0A1M2VP96"/>
<dbReference type="SMART" id="SM00356">
    <property type="entry name" value="ZnF_C3H1"/>
    <property type="match status" value="3"/>
</dbReference>
<evidence type="ECO:0000256" key="2">
    <source>
        <dbReference type="ARBA" id="ARBA00022737"/>
    </source>
</evidence>
<organism evidence="8 9">
    <name type="scientific">Trametes pubescens</name>
    <name type="common">White-rot fungus</name>
    <dbReference type="NCBI Taxonomy" id="154538"/>
    <lineage>
        <taxon>Eukaryota</taxon>
        <taxon>Fungi</taxon>
        <taxon>Dikarya</taxon>
        <taxon>Basidiomycota</taxon>
        <taxon>Agaricomycotina</taxon>
        <taxon>Agaricomycetes</taxon>
        <taxon>Polyporales</taxon>
        <taxon>Polyporaceae</taxon>
        <taxon>Trametes</taxon>
    </lineage>
</organism>
<evidence type="ECO:0000313" key="8">
    <source>
        <dbReference type="EMBL" id="OJT09352.1"/>
    </source>
</evidence>
<reference evidence="8 9" key="1">
    <citation type="submission" date="2016-10" db="EMBL/GenBank/DDBJ databases">
        <title>Genome sequence of the basidiomycete white-rot fungus Trametes pubescens.</title>
        <authorList>
            <person name="Makela M.R."/>
            <person name="Granchi Z."/>
            <person name="Peng M."/>
            <person name="De Vries R.P."/>
            <person name="Grigoriev I."/>
            <person name="Riley R."/>
            <person name="Hilden K."/>
        </authorList>
    </citation>
    <scope>NUCLEOTIDE SEQUENCE [LARGE SCALE GENOMIC DNA]</scope>
    <source>
        <strain evidence="8 9">FBCC735</strain>
    </source>
</reference>
<proteinExistence type="predicted"/>
<feature type="domain" description="C3H1-type" evidence="7">
    <location>
        <begin position="23"/>
        <end position="50"/>
    </location>
</feature>
<accession>A0A1M2VP96</accession>
<feature type="compositionally biased region" description="Acidic residues" evidence="6">
    <location>
        <begin position="1339"/>
        <end position="1348"/>
    </location>
</feature>
<dbReference type="EMBL" id="MNAD01000927">
    <property type="protein sequence ID" value="OJT09352.1"/>
    <property type="molecule type" value="Genomic_DNA"/>
</dbReference>